<comment type="caution">
    <text evidence="2">The sequence shown here is derived from an EMBL/GenBank/DDBJ whole genome shotgun (WGS) entry which is preliminary data.</text>
</comment>
<name>A0A292YKP4_9BACL</name>
<dbReference type="SMART" id="SM00028">
    <property type="entry name" value="TPR"/>
    <property type="match status" value="7"/>
</dbReference>
<evidence type="ECO:0000313" key="3">
    <source>
        <dbReference type="Proteomes" id="UP000217785"/>
    </source>
</evidence>
<proteinExistence type="predicted"/>
<dbReference type="InterPro" id="IPR019734">
    <property type="entry name" value="TPR_rpt"/>
</dbReference>
<dbReference type="CDD" id="cd00093">
    <property type="entry name" value="HTH_XRE"/>
    <property type="match status" value="1"/>
</dbReference>
<dbReference type="InterPro" id="IPR001387">
    <property type="entry name" value="Cro/C1-type_HTH"/>
</dbReference>
<reference evidence="3" key="1">
    <citation type="submission" date="2017-07" db="EMBL/GenBank/DDBJ databases">
        <title>Draft genome sequence of Effusibacillus lacus strain skLN1.</title>
        <authorList>
            <person name="Watanabe M."/>
            <person name="Kojima H."/>
            <person name="Fukui M."/>
        </authorList>
    </citation>
    <scope>NUCLEOTIDE SEQUENCE [LARGE SCALE GENOMIC DNA]</scope>
    <source>
        <strain evidence="3">skLN1</strain>
    </source>
</reference>
<keyword evidence="3" id="KW-1185">Reference proteome</keyword>
<dbReference type="SMART" id="SM00530">
    <property type="entry name" value="HTH_XRE"/>
    <property type="match status" value="1"/>
</dbReference>
<evidence type="ECO:0000313" key="2">
    <source>
        <dbReference type="EMBL" id="GAX89030.1"/>
    </source>
</evidence>
<dbReference type="InterPro" id="IPR010982">
    <property type="entry name" value="Lambda_DNA-bd_dom_sf"/>
</dbReference>
<dbReference type="SUPFAM" id="SSF48452">
    <property type="entry name" value="TPR-like"/>
    <property type="match status" value="2"/>
</dbReference>
<feature type="domain" description="HTH cro/C1-type" evidence="1">
    <location>
        <begin position="8"/>
        <end position="61"/>
    </location>
</feature>
<dbReference type="PANTHER" id="PTHR12558:SF13">
    <property type="entry name" value="CELL DIVISION CYCLE PROTEIN 27 HOMOLOG"/>
    <property type="match status" value="1"/>
</dbReference>
<dbReference type="Gene3D" id="1.10.260.40">
    <property type="entry name" value="lambda repressor-like DNA-binding domains"/>
    <property type="match status" value="1"/>
</dbReference>
<dbReference type="SUPFAM" id="SSF47413">
    <property type="entry name" value="lambda repressor-like DNA-binding domains"/>
    <property type="match status" value="1"/>
</dbReference>
<dbReference type="Proteomes" id="UP000217785">
    <property type="component" value="Unassembled WGS sequence"/>
</dbReference>
<dbReference type="RefSeq" id="WP_269432674.1">
    <property type="nucleotide sequence ID" value="NZ_BDUF01000014.1"/>
</dbReference>
<sequence length="429" mass="49601">MVTLGSRLQALREAKQMKQKELALGLATQSMISQIETNRIIPSTNLLIRIVQKLDYPIDQFLREVDLDFFSIKELFKFAQDLYEHGEYHAALYLLEKVDERPLNVLDTSEYLYLLGVCQKRAGCHDQAISSLSTALDQMKDPSSTIPYLYEIAESHYLKGDLFSALLTAQRAEKRIPIESDTTPFYKGKVKNLLGIMAFRFGEFEKSITLYQEAYNYYHPKHLSQCATAHMNIGVSYKYLKHFDQAKEHLGIAMQLFKTVPVEKNTLLCKYNYAILLSEMDCYDEAEKLFNECLNDFATYNFGYEPNTIYSELARLEIKRGNTEQAKELAYLALDCSQENDRELGYIYRTLADVYYHKKEIDAAISYLDKSIKSFLTAKLYVRLIESLHFLTHCYKSLGLYEKAIETLEITKRIPYNGNGGDTYNEKIV</sequence>
<dbReference type="GO" id="GO:0003677">
    <property type="term" value="F:DNA binding"/>
    <property type="evidence" value="ECO:0007669"/>
    <property type="project" value="InterPro"/>
</dbReference>
<dbReference type="Pfam" id="PF01381">
    <property type="entry name" value="HTH_3"/>
    <property type="match status" value="1"/>
</dbReference>
<organism evidence="2 3">
    <name type="scientific">Effusibacillus lacus</name>
    <dbReference type="NCBI Taxonomy" id="1348429"/>
    <lineage>
        <taxon>Bacteria</taxon>
        <taxon>Bacillati</taxon>
        <taxon>Bacillota</taxon>
        <taxon>Bacilli</taxon>
        <taxon>Bacillales</taxon>
        <taxon>Alicyclobacillaceae</taxon>
        <taxon>Effusibacillus</taxon>
    </lineage>
</organism>
<dbReference type="EMBL" id="BDUF01000014">
    <property type="protein sequence ID" value="GAX89030.1"/>
    <property type="molecule type" value="Genomic_DNA"/>
</dbReference>
<accession>A0A292YKP4</accession>
<dbReference type="Gene3D" id="1.25.40.10">
    <property type="entry name" value="Tetratricopeptide repeat domain"/>
    <property type="match status" value="3"/>
</dbReference>
<dbReference type="InterPro" id="IPR011990">
    <property type="entry name" value="TPR-like_helical_dom_sf"/>
</dbReference>
<gene>
    <name evidence="2" type="ORF">EFBL_0644</name>
</gene>
<dbReference type="AlphaFoldDB" id="A0A292YKP4"/>
<protein>
    <submittedName>
        <fullName evidence="2">Transcriptional regulator</fullName>
    </submittedName>
</protein>
<evidence type="ECO:0000259" key="1">
    <source>
        <dbReference type="PROSITE" id="PS50943"/>
    </source>
</evidence>
<dbReference type="PANTHER" id="PTHR12558">
    <property type="entry name" value="CELL DIVISION CYCLE 16,23,27"/>
    <property type="match status" value="1"/>
</dbReference>
<dbReference type="PROSITE" id="PS50943">
    <property type="entry name" value="HTH_CROC1"/>
    <property type="match status" value="1"/>
</dbReference>